<dbReference type="Proteomes" id="UP001165042">
    <property type="component" value="Unassembled WGS sequence"/>
</dbReference>
<comment type="caution">
    <text evidence="2">The sequence shown here is derived from an EMBL/GenBank/DDBJ whole genome shotgun (WGS) entry which is preliminary data.</text>
</comment>
<gene>
    <name evidence="2" type="ORF">Aglo03_16580</name>
</gene>
<feature type="region of interest" description="Disordered" evidence="1">
    <location>
        <begin position="1"/>
        <end position="25"/>
    </location>
</feature>
<accession>A0A9W6V6Y5</accession>
<organism evidence="2 3">
    <name type="scientific">Actinokineospora globicatena</name>
    <dbReference type="NCBI Taxonomy" id="103729"/>
    <lineage>
        <taxon>Bacteria</taxon>
        <taxon>Bacillati</taxon>
        <taxon>Actinomycetota</taxon>
        <taxon>Actinomycetes</taxon>
        <taxon>Pseudonocardiales</taxon>
        <taxon>Pseudonocardiaceae</taxon>
        <taxon>Actinokineospora</taxon>
    </lineage>
</organism>
<keyword evidence="3" id="KW-1185">Reference proteome</keyword>
<name>A0A9W6V6Y5_9PSEU</name>
<dbReference type="EMBL" id="BSSD01000002">
    <property type="protein sequence ID" value="GLW90842.1"/>
    <property type="molecule type" value="Genomic_DNA"/>
</dbReference>
<dbReference type="AlphaFoldDB" id="A0A9W6V6Y5"/>
<reference evidence="2" key="1">
    <citation type="submission" date="2023-02" db="EMBL/GenBank/DDBJ databases">
        <title>Actinokineospora globicatena NBRC 15670.</title>
        <authorList>
            <person name="Ichikawa N."/>
            <person name="Sato H."/>
            <person name="Tonouchi N."/>
        </authorList>
    </citation>
    <scope>NUCLEOTIDE SEQUENCE</scope>
    <source>
        <strain evidence="2">NBRC 15670</strain>
    </source>
</reference>
<proteinExistence type="predicted"/>
<protein>
    <submittedName>
        <fullName evidence="2">Uncharacterized protein</fullName>
    </submittedName>
</protein>
<sequence length="236" mass="25977">MTEPRGIANPTPRSTSRPPRTTRSPVPVTAEFVMRLILRAPGYAVKVFTRRPLRPSVITLTRPGGPMPADLSALTQELDWTSLRGHPAPDTFHTRLRAGIETWDAAIADLDAGGTAADALDQVVAAFDMTAEFAAPTTEALEMAKLDVGTTAHRFLVLLIPIRRDLVRANHRPVTQLRKAVALERRTHSRWRSPDGRAAALVDRDLQLEEVRVTAKAMLEEAATLAATFTRWRHGS</sequence>
<evidence type="ECO:0000313" key="2">
    <source>
        <dbReference type="EMBL" id="GLW90842.1"/>
    </source>
</evidence>
<evidence type="ECO:0000313" key="3">
    <source>
        <dbReference type="Proteomes" id="UP001165042"/>
    </source>
</evidence>
<evidence type="ECO:0000256" key="1">
    <source>
        <dbReference type="SAM" id="MobiDB-lite"/>
    </source>
</evidence>
<feature type="compositionally biased region" description="Low complexity" evidence="1">
    <location>
        <begin position="10"/>
        <end position="25"/>
    </location>
</feature>